<sequence>MHLPVSDGDFVSINQAVIGRNRQMPTHVTHMLNTETIFFKWDIYYSDSLHVWSHVLAFLPFLTMFNQLLLLNLIQFRDSLIQLGPFYIKFYQQEAAKLRQQVANLQNQNRSCFKDRTFV</sequence>
<evidence type="ECO:0000313" key="3">
    <source>
        <dbReference type="EMBL" id="KAF5796075.1"/>
    </source>
</evidence>
<dbReference type="Gramene" id="mRNA:HanXRQr2_Chr08g0347181">
    <property type="protein sequence ID" value="mRNA:HanXRQr2_Chr08g0347181"/>
    <property type="gene ID" value="HanXRQr2_Chr08g0347181"/>
</dbReference>
<evidence type="ECO:0000313" key="4">
    <source>
        <dbReference type="EMBL" id="OTG19169.1"/>
    </source>
</evidence>
<evidence type="ECO:0000313" key="5">
    <source>
        <dbReference type="Proteomes" id="UP000215914"/>
    </source>
</evidence>
<dbReference type="AlphaFoldDB" id="A0A251U7W4"/>
<accession>A0A251U7W4</accession>
<reference evidence="4" key="2">
    <citation type="submission" date="2017-02" db="EMBL/GenBank/DDBJ databases">
        <title>Sunflower complete genome.</title>
        <authorList>
            <person name="Langlade N."/>
            <person name="Munos S."/>
        </authorList>
    </citation>
    <scope>NUCLEOTIDE SEQUENCE [LARGE SCALE GENOMIC DNA]</scope>
    <source>
        <tissue evidence="4">Leaves</tissue>
    </source>
</reference>
<dbReference type="EMBL" id="MNCJ02000323">
    <property type="protein sequence ID" value="KAF5796075.1"/>
    <property type="molecule type" value="Genomic_DNA"/>
</dbReference>
<keyword evidence="2" id="KW-0472">Membrane</keyword>
<reference evidence="3" key="3">
    <citation type="submission" date="2020-06" db="EMBL/GenBank/DDBJ databases">
        <title>Helianthus annuus Genome sequencing and assembly Release 2.</title>
        <authorList>
            <person name="Gouzy J."/>
            <person name="Langlade N."/>
            <person name="Munos S."/>
        </authorList>
    </citation>
    <scope>NUCLEOTIDE SEQUENCE</scope>
    <source>
        <tissue evidence="3">Leaves</tissue>
    </source>
</reference>
<feature type="transmembrane region" description="Helical" evidence="2">
    <location>
        <begin position="51"/>
        <end position="74"/>
    </location>
</feature>
<keyword evidence="2" id="KW-1133">Transmembrane helix</keyword>
<name>A0A251U7W4_HELAN</name>
<dbReference type="InParanoid" id="A0A251U7W4"/>
<evidence type="ECO:0000256" key="1">
    <source>
        <dbReference type="SAM" id="Coils"/>
    </source>
</evidence>
<feature type="coiled-coil region" evidence="1">
    <location>
        <begin position="88"/>
        <end position="115"/>
    </location>
</feature>
<keyword evidence="2" id="KW-0812">Transmembrane</keyword>
<dbReference type="EMBL" id="CM007897">
    <property type="protein sequence ID" value="OTG19169.1"/>
    <property type="molecule type" value="Genomic_DNA"/>
</dbReference>
<keyword evidence="1" id="KW-0175">Coiled coil</keyword>
<gene>
    <name evidence="4" type="ORF">HannXRQ_Chr08g0231091</name>
    <name evidence="3" type="ORF">HanXRQr2_Chr08g0347181</name>
</gene>
<proteinExistence type="predicted"/>
<organism evidence="4 5">
    <name type="scientific">Helianthus annuus</name>
    <name type="common">Common sunflower</name>
    <dbReference type="NCBI Taxonomy" id="4232"/>
    <lineage>
        <taxon>Eukaryota</taxon>
        <taxon>Viridiplantae</taxon>
        <taxon>Streptophyta</taxon>
        <taxon>Embryophyta</taxon>
        <taxon>Tracheophyta</taxon>
        <taxon>Spermatophyta</taxon>
        <taxon>Magnoliopsida</taxon>
        <taxon>eudicotyledons</taxon>
        <taxon>Gunneridae</taxon>
        <taxon>Pentapetalae</taxon>
        <taxon>asterids</taxon>
        <taxon>campanulids</taxon>
        <taxon>Asterales</taxon>
        <taxon>Asteraceae</taxon>
        <taxon>Asteroideae</taxon>
        <taxon>Heliantheae alliance</taxon>
        <taxon>Heliantheae</taxon>
        <taxon>Helianthus</taxon>
    </lineage>
</organism>
<protein>
    <submittedName>
        <fullName evidence="4">Uncharacterized protein</fullName>
    </submittedName>
</protein>
<reference evidence="3 5" key="1">
    <citation type="journal article" date="2017" name="Nature">
        <title>The sunflower genome provides insights into oil metabolism, flowering and Asterid evolution.</title>
        <authorList>
            <person name="Badouin H."/>
            <person name="Gouzy J."/>
            <person name="Grassa C.J."/>
            <person name="Murat F."/>
            <person name="Staton S.E."/>
            <person name="Cottret L."/>
            <person name="Lelandais-Briere C."/>
            <person name="Owens G.L."/>
            <person name="Carrere S."/>
            <person name="Mayjonade B."/>
            <person name="Legrand L."/>
            <person name="Gill N."/>
            <person name="Kane N.C."/>
            <person name="Bowers J.E."/>
            <person name="Hubner S."/>
            <person name="Bellec A."/>
            <person name="Berard A."/>
            <person name="Berges H."/>
            <person name="Blanchet N."/>
            <person name="Boniface M.C."/>
            <person name="Brunel D."/>
            <person name="Catrice O."/>
            <person name="Chaidir N."/>
            <person name="Claudel C."/>
            <person name="Donnadieu C."/>
            <person name="Faraut T."/>
            <person name="Fievet G."/>
            <person name="Helmstetter N."/>
            <person name="King M."/>
            <person name="Knapp S.J."/>
            <person name="Lai Z."/>
            <person name="Le Paslier M.C."/>
            <person name="Lippi Y."/>
            <person name="Lorenzon L."/>
            <person name="Mandel J.R."/>
            <person name="Marage G."/>
            <person name="Marchand G."/>
            <person name="Marquand E."/>
            <person name="Bret-Mestries E."/>
            <person name="Morien E."/>
            <person name="Nambeesan S."/>
            <person name="Nguyen T."/>
            <person name="Pegot-Espagnet P."/>
            <person name="Pouilly N."/>
            <person name="Raftis F."/>
            <person name="Sallet E."/>
            <person name="Schiex T."/>
            <person name="Thomas J."/>
            <person name="Vandecasteele C."/>
            <person name="Vares D."/>
            <person name="Vear F."/>
            <person name="Vautrin S."/>
            <person name="Crespi M."/>
            <person name="Mangin B."/>
            <person name="Burke J.M."/>
            <person name="Salse J."/>
            <person name="Munos S."/>
            <person name="Vincourt P."/>
            <person name="Rieseberg L.H."/>
            <person name="Langlade N.B."/>
        </authorList>
    </citation>
    <scope>NUCLEOTIDE SEQUENCE [LARGE SCALE GENOMIC DNA]</scope>
    <source>
        <strain evidence="5">cv. SF193</strain>
        <tissue evidence="3">Leaves</tissue>
    </source>
</reference>
<dbReference type="Proteomes" id="UP000215914">
    <property type="component" value="Chromosome 8"/>
</dbReference>
<evidence type="ECO:0000256" key="2">
    <source>
        <dbReference type="SAM" id="Phobius"/>
    </source>
</evidence>
<keyword evidence="5" id="KW-1185">Reference proteome</keyword>